<name>A0A7Z2NXT7_9SPHN</name>
<dbReference type="RefSeq" id="WP_160593290.1">
    <property type="nucleotide sequence ID" value="NZ_CP047895.1"/>
</dbReference>
<gene>
    <name evidence="2" type="ORF">GVO57_11735</name>
</gene>
<dbReference type="InterPro" id="IPR000073">
    <property type="entry name" value="AB_hydrolase_1"/>
</dbReference>
<dbReference type="Proteomes" id="UP000464468">
    <property type="component" value="Chromosome"/>
</dbReference>
<dbReference type="Gene3D" id="3.40.50.1820">
    <property type="entry name" value="alpha/beta hydrolase"/>
    <property type="match status" value="1"/>
</dbReference>
<dbReference type="Pfam" id="PF12697">
    <property type="entry name" value="Abhydrolase_6"/>
    <property type="match status" value="1"/>
</dbReference>
<dbReference type="InterPro" id="IPR050471">
    <property type="entry name" value="AB_hydrolase"/>
</dbReference>
<dbReference type="EMBL" id="CP047895">
    <property type="protein sequence ID" value="QHL91360.1"/>
    <property type="molecule type" value="Genomic_DNA"/>
</dbReference>
<dbReference type="PANTHER" id="PTHR43433:SF5">
    <property type="entry name" value="AB HYDROLASE-1 DOMAIN-CONTAINING PROTEIN"/>
    <property type="match status" value="1"/>
</dbReference>
<organism evidence="2 3">
    <name type="scientific">Sphingomonas changnyeongensis</name>
    <dbReference type="NCBI Taxonomy" id="2698679"/>
    <lineage>
        <taxon>Bacteria</taxon>
        <taxon>Pseudomonadati</taxon>
        <taxon>Pseudomonadota</taxon>
        <taxon>Alphaproteobacteria</taxon>
        <taxon>Sphingomonadales</taxon>
        <taxon>Sphingomonadaceae</taxon>
        <taxon>Sphingomonas</taxon>
    </lineage>
</organism>
<feature type="domain" description="AB hydrolase-1" evidence="1">
    <location>
        <begin position="28"/>
        <end position="233"/>
    </location>
</feature>
<evidence type="ECO:0000313" key="3">
    <source>
        <dbReference type="Proteomes" id="UP000464468"/>
    </source>
</evidence>
<keyword evidence="2" id="KW-0378">Hydrolase</keyword>
<evidence type="ECO:0000259" key="1">
    <source>
        <dbReference type="Pfam" id="PF12697"/>
    </source>
</evidence>
<accession>A0A7Z2NXT7</accession>
<sequence>MTGATTHFFTADDGIRLAWHEMGTGRPLILIHGLFSNAATNWIRYGHAAKAAALGYRVIMPDLRAHGQSAAPHDPRHYPGDVLADDGLALIAHLGLTDYDLGGYSLGARTTMRMIVRGATPGRAILSGMGLEGLIGTSGRAAHFRHILTNLGSFARGTPEWNAEAFLKTTGGDPAALIHILDTFTDTPAEAIGAIAMPTLVLCGVEDRDNGSAPALAEALPRGELVEIPGGHMSAVVKRELGDALAVWLGPAG</sequence>
<reference evidence="2 3" key="1">
    <citation type="submission" date="2020-01" db="EMBL/GenBank/DDBJ databases">
        <title>Sphingomonas sp. C33 whole genome sequece.</title>
        <authorList>
            <person name="Park C."/>
        </authorList>
    </citation>
    <scope>NUCLEOTIDE SEQUENCE [LARGE SCALE GENOMIC DNA]</scope>
    <source>
        <strain evidence="2 3">C33</strain>
    </source>
</reference>
<protein>
    <submittedName>
        <fullName evidence="2">Alpha/beta fold hydrolase</fullName>
    </submittedName>
</protein>
<dbReference type="GO" id="GO:0016787">
    <property type="term" value="F:hydrolase activity"/>
    <property type="evidence" value="ECO:0007669"/>
    <property type="project" value="UniProtKB-KW"/>
</dbReference>
<dbReference type="InterPro" id="IPR029058">
    <property type="entry name" value="AB_hydrolase_fold"/>
</dbReference>
<dbReference type="PANTHER" id="PTHR43433">
    <property type="entry name" value="HYDROLASE, ALPHA/BETA FOLD FAMILY PROTEIN"/>
    <property type="match status" value="1"/>
</dbReference>
<dbReference type="AlphaFoldDB" id="A0A7Z2NXT7"/>
<dbReference type="KEGG" id="schy:GVO57_11735"/>
<evidence type="ECO:0000313" key="2">
    <source>
        <dbReference type="EMBL" id="QHL91360.1"/>
    </source>
</evidence>
<keyword evidence="3" id="KW-1185">Reference proteome</keyword>
<proteinExistence type="predicted"/>
<dbReference type="SUPFAM" id="SSF53474">
    <property type="entry name" value="alpha/beta-Hydrolases"/>
    <property type="match status" value="1"/>
</dbReference>